<organism evidence="2 3">
    <name type="scientific">Alcanivorax sediminis</name>
    <dbReference type="NCBI Taxonomy" id="2663008"/>
    <lineage>
        <taxon>Bacteria</taxon>
        <taxon>Pseudomonadati</taxon>
        <taxon>Pseudomonadota</taxon>
        <taxon>Gammaproteobacteria</taxon>
        <taxon>Oceanospirillales</taxon>
        <taxon>Alcanivoracaceae</taxon>
        <taxon>Alcanivorax</taxon>
    </lineage>
</organism>
<proteinExistence type="predicted"/>
<gene>
    <name evidence="2" type="ORF">GFN93_06405</name>
</gene>
<feature type="transmembrane region" description="Helical" evidence="1">
    <location>
        <begin position="136"/>
        <end position="158"/>
    </location>
</feature>
<dbReference type="Pfam" id="PF03929">
    <property type="entry name" value="PepSY_TM"/>
    <property type="match status" value="1"/>
</dbReference>
<reference evidence="2 3" key="1">
    <citation type="submission" date="2019-10" db="EMBL/GenBank/DDBJ databases">
        <title>Alcanivorax sp.PA15-N-34 draft genome sequence.</title>
        <authorList>
            <person name="Liao X."/>
            <person name="Shao Z."/>
        </authorList>
    </citation>
    <scope>NUCLEOTIDE SEQUENCE [LARGE SCALE GENOMIC DNA]</scope>
    <source>
        <strain evidence="2 3">PA15-N-34</strain>
    </source>
</reference>
<protein>
    <recommendedName>
        <fullName evidence="4">PepSY domain-containing protein</fullName>
    </recommendedName>
</protein>
<dbReference type="PANTHER" id="PTHR34219:SF3">
    <property type="entry name" value="BLL7967 PROTEIN"/>
    <property type="match status" value="1"/>
</dbReference>
<evidence type="ECO:0000256" key="1">
    <source>
        <dbReference type="SAM" id="Phobius"/>
    </source>
</evidence>
<dbReference type="Proteomes" id="UP000469421">
    <property type="component" value="Unassembled WGS sequence"/>
</dbReference>
<feature type="transmembrane region" description="Helical" evidence="1">
    <location>
        <begin position="188"/>
        <end position="209"/>
    </location>
</feature>
<keyword evidence="1" id="KW-0472">Membrane</keyword>
<keyword evidence="1" id="KW-1133">Transmembrane helix</keyword>
<dbReference type="EMBL" id="WIRE01000001">
    <property type="protein sequence ID" value="MQX52874.1"/>
    <property type="molecule type" value="Genomic_DNA"/>
</dbReference>
<dbReference type="InterPro" id="IPR005625">
    <property type="entry name" value="PepSY-ass_TM"/>
</dbReference>
<keyword evidence="3" id="KW-1185">Reference proteome</keyword>
<sequence length="370" mass="41080">MRTLLFFLHKYTGLTLGLLLVISGLTGSLLVFHDTLDEQLTPGLITHGENLAPLSTVISNAEAATGKTAQRIDLSRQPGSPHTLRFANDADAPGPLQVSVSPYSGNVLAVRDWGLYPMTWVYRLHYTLLAGSNGKIVVGILGLCLLGFCLTGLVLWWPTGKRKGKWQRNLTIKRGAGRYRLHFDLHQVTGIYLLPVLIVIAFSGVSLVFGKQVSVLVGSALTMQERPSPFSNPTDSAPLTADEAFALAQSRFPEATIQRLYLPKAPTDTYRAAFSLPEDAWQDYGANNLWLDQYSGETLALWQISQLPEGNQFMTWQFPLHNGDALGLPGRLIVLFSGFAPLLFFITGSYLWWTKRQLKRKAIQRRKPRT</sequence>
<name>A0A6N7LUJ0_9GAMM</name>
<feature type="transmembrane region" description="Helical" evidence="1">
    <location>
        <begin position="332"/>
        <end position="353"/>
    </location>
</feature>
<evidence type="ECO:0000313" key="2">
    <source>
        <dbReference type="EMBL" id="MQX52874.1"/>
    </source>
</evidence>
<dbReference type="RefSeq" id="WP_153499867.1">
    <property type="nucleotide sequence ID" value="NZ_WIRE01000001.1"/>
</dbReference>
<feature type="transmembrane region" description="Helical" evidence="1">
    <location>
        <begin position="12"/>
        <end position="32"/>
    </location>
</feature>
<dbReference type="PANTHER" id="PTHR34219">
    <property type="entry name" value="IRON-REGULATED INNER MEMBRANE PROTEIN-RELATED"/>
    <property type="match status" value="1"/>
</dbReference>
<dbReference type="AlphaFoldDB" id="A0A6N7LUJ0"/>
<comment type="caution">
    <text evidence="2">The sequence shown here is derived from an EMBL/GenBank/DDBJ whole genome shotgun (WGS) entry which is preliminary data.</text>
</comment>
<keyword evidence="1" id="KW-0812">Transmembrane</keyword>
<accession>A0A6N7LUJ0</accession>
<evidence type="ECO:0008006" key="4">
    <source>
        <dbReference type="Google" id="ProtNLM"/>
    </source>
</evidence>
<evidence type="ECO:0000313" key="3">
    <source>
        <dbReference type="Proteomes" id="UP000469421"/>
    </source>
</evidence>